<reference evidence="1 2" key="1">
    <citation type="submission" date="2019-08" db="EMBL/GenBank/DDBJ databases">
        <title>Genome of Vicingus serpentipes NCIMB 15042.</title>
        <authorList>
            <person name="Bowman J.P."/>
        </authorList>
    </citation>
    <scope>NUCLEOTIDE SEQUENCE [LARGE SCALE GENOMIC DNA]</scope>
    <source>
        <strain evidence="1 2">NCIMB 15042</strain>
    </source>
</reference>
<dbReference type="OrthoDB" id="4380123at2"/>
<sequence length="241" mass="27850">MCTVTFFPIENGYVLTSSRDEKKHRPTLPPQSYSINGEDLIFPKDEEAGGTWIVTDKSNRTVCLLNGAFENHIKQAHHTKSRGLIVLESFSFLNFPEFASKVELENVEPFTLLLIDNNSALNFTELRWDGIQKHICEIDVTVPKIWSSATLYSKEIRKQRENWFEQLLKINTKLTAQELLNFHLSKHDNGSINDLVMERENGLQTISVSQIIENKAKKQFYYKDLTAQEEHTILISEKQFT</sequence>
<keyword evidence="2" id="KW-1185">Reference proteome</keyword>
<dbReference type="Proteomes" id="UP000321721">
    <property type="component" value="Unassembled WGS sequence"/>
</dbReference>
<dbReference type="InterPro" id="IPR008551">
    <property type="entry name" value="TANGO2"/>
</dbReference>
<protein>
    <submittedName>
        <fullName evidence="1">NRDE family protein</fullName>
    </submittedName>
</protein>
<accession>A0A5C6RSC0</accession>
<dbReference type="AlphaFoldDB" id="A0A5C6RSC0"/>
<comment type="caution">
    <text evidence="1">The sequence shown here is derived from an EMBL/GenBank/DDBJ whole genome shotgun (WGS) entry which is preliminary data.</text>
</comment>
<evidence type="ECO:0000313" key="2">
    <source>
        <dbReference type="Proteomes" id="UP000321721"/>
    </source>
</evidence>
<dbReference type="RefSeq" id="WP_147101186.1">
    <property type="nucleotide sequence ID" value="NZ_VOOS01000004.1"/>
</dbReference>
<dbReference type="PANTHER" id="PTHR17985">
    <property type="entry name" value="SER/THR-RICH PROTEIN T10 IN DGCR REGION"/>
    <property type="match status" value="1"/>
</dbReference>
<dbReference type="PANTHER" id="PTHR17985:SF8">
    <property type="entry name" value="TRANSPORT AND GOLGI ORGANIZATION PROTEIN 2 HOMOLOG"/>
    <property type="match status" value="1"/>
</dbReference>
<organism evidence="1 2">
    <name type="scientific">Vicingus serpentipes</name>
    <dbReference type="NCBI Taxonomy" id="1926625"/>
    <lineage>
        <taxon>Bacteria</taxon>
        <taxon>Pseudomonadati</taxon>
        <taxon>Bacteroidota</taxon>
        <taxon>Flavobacteriia</taxon>
        <taxon>Flavobacteriales</taxon>
        <taxon>Vicingaceae</taxon>
        <taxon>Vicingus</taxon>
    </lineage>
</organism>
<evidence type="ECO:0000313" key="1">
    <source>
        <dbReference type="EMBL" id="TXB64844.1"/>
    </source>
</evidence>
<gene>
    <name evidence="1" type="ORF">FRY74_10360</name>
</gene>
<name>A0A5C6RSC0_9FLAO</name>
<proteinExistence type="predicted"/>
<dbReference type="EMBL" id="VOOS01000004">
    <property type="protein sequence ID" value="TXB64844.1"/>
    <property type="molecule type" value="Genomic_DNA"/>
</dbReference>
<dbReference type="Pfam" id="PF05742">
    <property type="entry name" value="TANGO2"/>
    <property type="match status" value="1"/>
</dbReference>